<dbReference type="AlphaFoldDB" id="E4TXN0"/>
<dbReference type="OrthoDB" id="9802453at2"/>
<evidence type="ECO:0000256" key="7">
    <source>
        <dbReference type="RuleBase" id="RU003835"/>
    </source>
</evidence>
<dbReference type="SUPFAM" id="SSF53067">
    <property type="entry name" value="Actin-like ATPase domain"/>
    <property type="match status" value="2"/>
</dbReference>
<dbReference type="PRINTS" id="PR00471">
    <property type="entry name" value="ACETATEKNASE"/>
</dbReference>
<evidence type="ECO:0000256" key="4">
    <source>
        <dbReference type="ARBA" id="ARBA00022777"/>
    </source>
</evidence>
<evidence type="ECO:0000256" key="2">
    <source>
        <dbReference type="ARBA" id="ARBA00022679"/>
    </source>
</evidence>
<feature type="site" description="Transition state stabilizer" evidence="6">
    <location>
        <position position="214"/>
    </location>
</feature>
<dbReference type="KEGG" id="sku:Sulku_1276"/>
<dbReference type="GO" id="GO:0005524">
    <property type="term" value="F:ATP binding"/>
    <property type="evidence" value="ECO:0007669"/>
    <property type="project" value="UniProtKB-KW"/>
</dbReference>
<dbReference type="NCBIfam" id="TIGR00016">
    <property type="entry name" value="ackA"/>
    <property type="match status" value="1"/>
</dbReference>
<dbReference type="InterPro" id="IPR043129">
    <property type="entry name" value="ATPase_NBD"/>
</dbReference>
<dbReference type="InterPro" id="IPR004372">
    <property type="entry name" value="Ac/propionate_kinase"/>
</dbReference>
<comment type="pathway">
    <text evidence="6">Metabolic intermediate biosynthesis; acetyl-CoA biosynthesis; acetyl-CoA from acetate: step 1/2.</text>
</comment>
<dbReference type="HAMAP" id="MF_00020">
    <property type="entry name" value="Acetate_kinase"/>
    <property type="match status" value="1"/>
</dbReference>
<evidence type="ECO:0000256" key="3">
    <source>
        <dbReference type="ARBA" id="ARBA00022741"/>
    </source>
</evidence>
<comment type="cofactor">
    <cofactor evidence="6">
        <name>Mg(2+)</name>
        <dbReference type="ChEBI" id="CHEBI:18420"/>
    </cofactor>
    <cofactor evidence="6">
        <name>Mn(2+)</name>
        <dbReference type="ChEBI" id="CHEBI:29035"/>
    </cofactor>
    <text evidence="6">Mg(2+). Can also accept Mn(2+).</text>
</comment>
<dbReference type="GO" id="GO:0000287">
    <property type="term" value="F:magnesium ion binding"/>
    <property type="evidence" value="ECO:0007669"/>
    <property type="project" value="UniProtKB-UniRule"/>
</dbReference>
<dbReference type="RefSeq" id="WP_013460136.1">
    <property type="nucleotide sequence ID" value="NC_014762.1"/>
</dbReference>
<keyword evidence="2 6" id="KW-0808">Transferase</keyword>
<feature type="binding site" evidence="6">
    <location>
        <position position="7"/>
    </location>
    <ligand>
        <name>Mg(2+)</name>
        <dbReference type="ChEBI" id="CHEBI:18420"/>
    </ligand>
</feature>
<name>E4TXN0_SULKY</name>
<keyword evidence="9" id="KW-1185">Reference proteome</keyword>
<proteinExistence type="inferred from homology"/>
<comment type="subcellular location">
    <subcellularLocation>
        <location evidence="6">Cytoplasm</location>
    </subcellularLocation>
</comment>
<feature type="site" description="Transition state stabilizer" evidence="6">
    <location>
        <position position="153"/>
    </location>
</feature>
<dbReference type="Proteomes" id="UP000008721">
    <property type="component" value="Chromosome"/>
</dbReference>
<comment type="similarity">
    <text evidence="1 6 7">Belongs to the acetokinase family.</text>
</comment>
<dbReference type="STRING" id="709032.Sulku_1276"/>
<dbReference type="HOGENOM" id="CLU_020352_0_1_7"/>
<dbReference type="PIRSF" id="PIRSF000722">
    <property type="entry name" value="Acetate_prop_kin"/>
    <property type="match status" value="1"/>
</dbReference>
<keyword evidence="5 6" id="KW-0067">ATP-binding</keyword>
<dbReference type="PANTHER" id="PTHR21060">
    <property type="entry name" value="ACETATE KINASE"/>
    <property type="match status" value="1"/>
</dbReference>
<organism evidence="8 9">
    <name type="scientific">Sulfuricurvum kujiense (strain ATCC BAA-921 / DSM 16994 / JCM 11577 / YK-1)</name>
    <dbReference type="NCBI Taxonomy" id="709032"/>
    <lineage>
        <taxon>Bacteria</taxon>
        <taxon>Pseudomonadati</taxon>
        <taxon>Campylobacterota</taxon>
        <taxon>Epsilonproteobacteria</taxon>
        <taxon>Campylobacterales</taxon>
        <taxon>Sulfurimonadaceae</taxon>
        <taxon>Sulfuricurvum</taxon>
    </lineage>
</organism>
<dbReference type="UniPathway" id="UPA00340">
    <property type="reaction ID" value="UER00458"/>
</dbReference>
<dbReference type="InterPro" id="IPR000890">
    <property type="entry name" value="Aliphatic_acid_kin_short-chain"/>
</dbReference>
<evidence type="ECO:0000256" key="5">
    <source>
        <dbReference type="ARBA" id="ARBA00022840"/>
    </source>
</evidence>
<protein>
    <recommendedName>
        <fullName evidence="6">Acetate kinase</fullName>
        <ecNumber evidence="6">2.7.2.1</ecNumber>
    </recommendedName>
    <alternativeName>
        <fullName evidence="6">Acetokinase</fullName>
    </alternativeName>
</protein>
<dbReference type="eggNOG" id="COG0282">
    <property type="taxonomic scope" value="Bacteria"/>
</dbReference>
<feature type="binding site" evidence="6">
    <location>
        <begin position="181"/>
        <end position="185"/>
    </location>
    <ligand>
        <name>ATP</name>
        <dbReference type="ChEBI" id="CHEBI:30616"/>
    </ligand>
</feature>
<dbReference type="Pfam" id="PF00871">
    <property type="entry name" value="Acetate_kinase"/>
    <property type="match status" value="1"/>
</dbReference>
<dbReference type="Gene3D" id="3.30.420.40">
    <property type="match status" value="2"/>
</dbReference>
<dbReference type="PROSITE" id="PS01075">
    <property type="entry name" value="ACETATE_KINASE_1"/>
    <property type="match status" value="1"/>
</dbReference>
<dbReference type="PANTHER" id="PTHR21060:SF15">
    <property type="entry name" value="ACETATE KINASE-RELATED"/>
    <property type="match status" value="1"/>
</dbReference>
<reference evidence="8 9" key="1">
    <citation type="journal article" date="2012" name="Stand. Genomic Sci.">
        <title>Complete genome sequence of the sulfur compounds oxidizing chemolithoautotroph Sulfuricurvum kujiense type strain (YK-1(T)).</title>
        <authorList>
            <person name="Han C."/>
            <person name="Kotsyurbenko O."/>
            <person name="Chertkov O."/>
            <person name="Held B."/>
            <person name="Lapidus A."/>
            <person name="Nolan M."/>
            <person name="Lucas S."/>
            <person name="Hammon N."/>
            <person name="Deshpande S."/>
            <person name="Cheng J.F."/>
            <person name="Tapia R."/>
            <person name="Goodwin L.A."/>
            <person name="Pitluck S."/>
            <person name="Liolios K."/>
            <person name="Pagani I."/>
            <person name="Ivanova N."/>
            <person name="Mavromatis K."/>
            <person name="Mikhailova N."/>
            <person name="Pati A."/>
            <person name="Chen A."/>
            <person name="Palaniappan K."/>
            <person name="Land M."/>
            <person name="Hauser L."/>
            <person name="Chang Y.J."/>
            <person name="Jeffries C.D."/>
            <person name="Brambilla E.M."/>
            <person name="Rohde M."/>
            <person name="Spring S."/>
            <person name="Sikorski J."/>
            <person name="Goker M."/>
            <person name="Woyke T."/>
            <person name="Bristow J."/>
            <person name="Eisen J.A."/>
            <person name="Markowitz V."/>
            <person name="Hugenholtz P."/>
            <person name="Kyrpides N.C."/>
            <person name="Klenk H.P."/>
            <person name="Detter J.C."/>
        </authorList>
    </citation>
    <scope>NUCLEOTIDE SEQUENCE [LARGE SCALE GENOMIC DNA]</scope>
    <source>
        <strain evidence="9">ATCC BAA-921 / DSM 16994 / JCM 11577 / YK-1</strain>
    </source>
</reference>
<feature type="binding site" evidence="6">
    <location>
        <begin position="255"/>
        <end position="257"/>
    </location>
    <ligand>
        <name>ATP</name>
        <dbReference type="ChEBI" id="CHEBI:30616"/>
    </ligand>
</feature>
<feature type="binding site" evidence="6">
    <location>
        <position position="64"/>
    </location>
    <ligand>
        <name>substrate</name>
    </ligand>
</feature>
<comment type="catalytic activity">
    <reaction evidence="6">
        <text>acetate + ATP = acetyl phosphate + ADP</text>
        <dbReference type="Rhea" id="RHEA:11352"/>
        <dbReference type="ChEBI" id="CHEBI:22191"/>
        <dbReference type="ChEBI" id="CHEBI:30089"/>
        <dbReference type="ChEBI" id="CHEBI:30616"/>
        <dbReference type="ChEBI" id="CHEBI:456216"/>
        <dbReference type="EC" id="2.7.2.1"/>
    </reaction>
</comment>
<keyword evidence="6" id="KW-0479">Metal-binding</keyword>
<feature type="active site" description="Proton donor/acceptor" evidence="6">
    <location>
        <position position="121"/>
    </location>
</feature>
<comment type="subunit">
    <text evidence="6">Homodimer.</text>
</comment>
<dbReference type="CDD" id="cd24010">
    <property type="entry name" value="ASKHA_NBD_AcK_PK"/>
    <property type="match status" value="1"/>
</dbReference>
<accession>E4TXN0</accession>
<dbReference type="PROSITE" id="PS01076">
    <property type="entry name" value="ACETATE_KINASE_2"/>
    <property type="match status" value="1"/>
</dbReference>
<keyword evidence="6" id="KW-0460">Magnesium</keyword>
<gene>
    <name evidence="6" type="primary">ackA</name>
    <name evidence="8" type="ordered locus">Sulku_1276</name>
</gene>
<sequence length="368" mass="40541">MSILVINAGSSSIKYSIYNTKTLQLIDHGLIEEIRDHHEGFEVMRTQLQLHNIDITKIDAIGHRVVHGGERFHEPARVDDALIREITALIPLAPLHNPANIEGIQAARAIAPSVPNFAVFDTAFHQTMPPYAYRYPLAHDLYESFHVRRYGFHGTSHHYVSIQASDLLQKPIESLNLITFHIGNGVSACAIQKGRSIDTSMGMTPLEGLMMGTRCGSIDPSIIGYLMHEKGMSIEEVDTLLNKKSGLLAIAGTNDLRSIIEARKSGDANAALAIDMFAYRLRKQLGAYMSVLRGVDAVIFTGGIGEHSPLIHEMVCEGLEHMGICLDRAKNSAFETRIHDEASTVALLVIPTDEERQIALYVQSLLSA</sequence>
<keyword evidence="3 6" id="KW-0547">Nucleotide-binding</keyword>
<dbReference type="GO" id="GO:0006083">
    <property type="term" value="P:acetate metabolic process"/>
    <property type="evidence" value="ECO:0007669"/>
    <property type="project" value="TreeGrafter"/>
</dbReference>
<comment type="function">
    <text evidence="6">Catalyzes the formation of acetyl phosphate from acetate and ATP. Can also catalyze the reverse reaction.</text>
</comment>
<dbReference type="GO" id="GO:0008776">
    <property type="term" value="F:acetate kinase activity"/>
    <property type="evidence" value="ECO:0007669"/>
    <property type="project" value="UniProtKB-UniRule"/>
</dbReference>
<dbReference type="GO" id="GO:0006085">
    <property type="term" value="P:acetyl-CoA biosynthetic process"/>
    <property type="evidence" value="ECO:0007669"/>
    <property type="project" value="UniProtKB-UniRule"/>
</dbReference>
<evidence type="ECO:0000313" key="9">
    <source>
        <dbReference type="Proteomes" id="UP000008721"/>
    </source>
</evidence>
<evidence type="ECO:0000256" key="6">
    <source>
        <dbReference type="HAMAP-Rule" id="MF_00020"/>
    </source>
</evidence>
<keyword evidence="6" id="KW-0963">Cytoplasm</keyword>
<feature type="binding site" evidence="6">
    <location>
        <begin position="303"/>
        <end position="307"/>
    </location>
    <ligand>
        <name>ATP</name>
        <dbReference type="ChEBI" id="CHEBI:30616"/>
    </ligand>
</feature>
<dbReference type="EMBL" id="CP002355">
    <property type="protein sequence ID" value="ADR33939.1"/>
    <property type="molecule type" value="Genomic_DNA"/>
</dbReference>
<evidence type="ECO:0000256" key="1">
    <source>
        <dbReference type="ARBA" id="ARBA00008748"/>
    </source>
</evidence>
<feature type="binding site" evidence="6">
    <location>
        <position position="354"/>
    </location>
    <ligand>
        <name>Mg(2+)</name>
        <dbReference type="ChEBI" id="CHEBI:18420"/>
    </ligand>
</feature>
<dbReference type="EC" id="2.7.2.1" evidence="6"/>
<evidence type="ECO:0000313" key="8">
    <source>
        <dbReference type="EMBL" id="ADR33939.1"/>
    </source>
</evidence>
<feature type="binding site" evidence="6">
    <location>
        <position position="14"/>
    </location>
    <ligand>
        <name>ATP</name>
        <dbReference type="ChEBI" id="CHEBI:30616"/>
    </ligand>
</feature>
<dbReference type="InterPro" id="IPR023865">
    <property type="entry name" value="Aliphatic_acid_kinase_CS"/>
</dbReference>
<dbReference type="GO" id="GO:0005737">
    <property type="term" value="C:cytoplasm"/>
    <property type="evidence" value="ECO:0007669"/>
    <property type="project" value="UniProtKB-SubCell"/>
</dbReference>
<keyword evidence="4 6" id="KW-0418">Kinase</keyword>